<dbReference type="GeneID" id="300126092"/>
<protein>
    <recommendedName>
        <fullName evidence="3">Ricin-type beta-trefoil lectin protein</fullName>
    </recommendedName>
</protein>
<dbReference type="Gene3D" id="2.80.10.50">
    <property type="match status" value="1"/>
</dbReference>
<name>A0A561VU55_9ACTN</name>
<dbReference type="EMBL" id="VIWZ01000001">
    <property type="protein sequence ID" value="TWG15138.1"/>
    <property type="molecule type" value="Genomic_DNA"/>
</dbReference>
<gene>
    <name evidence="1" type="ORF">FHU34_11445</name>
</gene>
<evidence type="ECO:0008006" key="3">
    <source>
        <dbReference type="Google" id="ProtNLM"/>
    </source>
</evidence>
<evidence type="ECO:0000313" key="1">
    <source>
        <dbReference type="EMBL" id="TWG15138.1"/>
    </source>
</evidence>
<proteinExistence type="predicted"/>
<dbReference type="InterPro" id="IPR035992">
    <property type="entry name" value="Ricin_B-like_lectins"/>
</dbReference>
<reference evidence="1 2" key="1">
    <citation type="submission" date="2019-06" db="EMBL/GenBank/DDBJ databases">
        <title>Sequencing the genomes of 1000 actinobacteria strains.</title>
        <authorList>
            <person name="Klenk H.-P."/>
        </authorList>
    </citation>
    <scope>NUCLEOTIDE SEQUENCE [LARGE SCALE GENOMIC DNA]</scope>
    <source>
        <strain evidence="1 2">DSM 45885</strain>
    </source>
</reference>
<dbReference type="OrthoDB" id="3296611at2"/>
<dbReference type="SUPFAM" id="SSF50370">
    <property type="entry name" value="Ricin B-like lectins"/>
    <property type="match status" value="1"/>
</dbReference>
<sequence length="61" mass="6670">MVPAVRAEIGRFDFYQFKSWLNPAKCLNVQGSTTSNGSDLILYPCATTTNAIFSWAPAVQA</sequence>
<keyword evidence="2" id="KW-1185">Reference proteome</keyword>
<comment type="caution">
    <text evidence="1">The sequence shown here is derived from an EMBL/GenBank/DDBJ whole genome shotgun (WGS) entry which is preliminary data.</text>
</comment>
<organism evidence="1 2">
    <name type="scientific">Micromonospora taraxaci</name>
    <dbReference type="NCBI Taxonomy" id="1316803"/>
    <lineage>
        <taxon>Bacteria</taxon>
        <taxon>Bacillati</taxon>
        <taxon>Actinomycetota</taxon>
        <taxon>Actinomycetes</taxon>
        <taxon>Micromonosporales</taxon>
        <taxon>Micromonosporaceae</taxon>
        <taxon>Micromonospora</taxon>
    </lineage>
</organism>
<dbReference type="Proteomes" id="UP000317685">
    <property type="component" value="Unassembled WGS sequence"/>
</dbReference>
<dbReference type="AlphaFoldDB" id="A0A561VU55"/>
<evidence type="ECO:0000313" key="2">
    <source>
        <dbReference type="Proteomes" id="UP000317685"/>
    </source>
</evidence>
<dbReference type="RefSeq" id="WP_145778464.1">
    <property type="nucleotide sequence ID" value="NZ_JBEZJF010000022.1"/>
</dbReference>
<accession>A0A561VU55</accession>